<dbReference type="InterPro" id="IPR034300">
    <property type="entry name" value="PNTB-like"/>
</dbReference>
<evidence type="ECO:0000313" key="17">
    <source>
        <dbReference type="EMBL" id="GMI14413.1"/>
    </source>
</evidence>
<evidence type="ECO:0000256" key="14">
    <source>
        <dbReference type="SAM" id="SignalP"/>
    </source>
</evidence>
<feature type="signal peptide" evidence="14">
    <location>
        <begin position="1"/>
        <end position="17"/>
    </location>
</feature>
<dbReference type="SUPFAM" id="SSF52467">
    <property type="entry name" value="DHS-like NAD/FAD-binding domain"/>
    <property type="match status" value="1"/>
</dbReference>
<dbReference type="Pfam" id="PF12769">
    <property type="entry name" value="PNTB_4TM"/>
    <property type="match status" value="1"/>
</dbReference>
<evidence type="ECO:0000256" key="6">
    <source>
        <dbReference type="ARBA" id="ARBA00022741"/>
    </source>
</evidence>
<feature type="transmembrane region" description="Helical" evidence="13">
    <location>
        <begin position="822"/>
        <end position="844"/>
    </location>
</feature>
<keyword evidence="5 13" id="KW-0812">Transmembrane</keyword>
<dbReference type="InterPro" id="IPR026255">
    <property type="entry name" value="NADP_transhyd_a"/>
</dbReference>
<feature type="chain" id="PRO_5040947792" description="proton-translocating NAD(P)(+) transhydrogenase" evidence="14">
    <location>
        <begin position="18"/>
        <end position="1104"/>
    </location>
</feature>
<feature type="transmembrane region" description="Helical" evidence="13">
    <location>
        <begin position="608"/>
        <end position="628"/>
    </location>
</feature>
<dbReference type="InterPro" id="IPR029035">
    <property type="entry name" value="DHS-like_NAD/FAD-binding_dom"/>
</dbReference>
<evidence type="ECO:0000313" key="18">
    <source>
        <dbReference type="Proteomes" id="UP001165160"/>
    </source>
</evidence>
<dbReference type="GO" id="GO:0008750">
    <property type="term" value="F:proton-translocating NAD(P)+ transhydrogenase activity"/>
    <property type="evidence" value="ECO:0007669"/>
    <property type="project" value="UniProtKB-EC"/>
</dbReference>
<dbReference type="EMBL" id="BRXX01000499">
    <property type="protein sequence ID" value="GMI14413.1"/>
    <property type="molecule type" value="Genomic_DNA"/>
</dbReference>
<evidence type="ECO:0000256" key="2">
    <source>
        <dbReference type="ARBA" id="ARBA00012943"/>
    </source>
</evidence>
<sequence length="1104" mass="113808">MLQRAIVFVFLASSVSSYLPTLPLQTLRPNIRQKSSNYAHTKLYATTGDTSSALPAGKAYSDMSVGLLSDQKFSPYESRVALTPDTMGTLVDLGFKCFVESGAGVSNGNIAFPDEAYETAGCKIVKDDEALIKSAGIIAKIRPPTPDQISHLTSDHILFSQISPAQNPETLSSLSSSGSTVFDLTSVPRMLSRAQAFDTLSSQANIAGYRAVVEASSVFGRFFAGQMTAAGKVPPAKVLVLGVGVAGLASIQTARNMGAIVRAFDVRPVTKEQVESMGATFLEVDYEEDGSGSGGYAKEMSDGFKAAQAAMMLEQAKDVDIIITTALIPGRKAPILVTDEMLAAMKTGSVIVDLAAANGGNVDASVPDSVITTPNGVTIVGYTDLPSRLPATSSSLFSNNLKNFLLSIGPQTTKEKGYFHIDTKDEAVDNMMIVKDGKVRWGTDEITPYSPPPVKEVAAVDVKTPEEIQMEEAKKNKDEFIQTIAYGTVAAIALTLVGAKGGASSLLATFALAGLAGQQVVWGVAPALHSPLMAVTNAISGLTAVGGMSLLAHSAQNSDSIIPNGGAGWAGAIALLLSCVNIVGGFEVSGKMLNLFRRPEDPEEFFELYLIPFAVMVAGLGLAGAGIFGNLEGTTSVTGIAGAICCISAIAGLANQETARAGNAIGMAGVGLGIASTVGDMSLAGANLAAFEQTAIFATGGAAIGGTLAKGVGPTQLPETVAGFHSLVGLAAMLGAIGEYLSSGGDSTGILACVYAATFIGGVTFTGSIIAYLKLAQKMGSAPLSLPGRDAINLAALAVCGAGLAAFLDPALAASISTDPEAVRFASLATVALVSSGLGLNLVASIGGADMPVVITVLNSYSGWALVAEGFMLQQPLLTEIGALIGFSGAILTWIMCQAMNRSVVSVILGGAGTTSSANVGDGKAKVYEGEVTTSSIDSLVESVKEAESIIIVPGYGLAVAQAQFTLASVVAKLQKMNKKVRFGIHPVAGRMPGQLNVLLAEAGVPYDIVEEMDEINDDFDDTDVALVIGASDTVNKGAEEDESCSIYGMPVLGVWRSKQTYVIKRKLDSVGYAGLINPTLYEDNVDVVLSDAKDCMEAINAAL</sequence>
<keyword evidence="6" id="KW-0547">Nucleotide-binding</keyword>
<comment type="catalytic activity">
    <reaction evidence="12">
        <text>NAD(+) + NADPH + H(+)(in) = NADH + NADP(+) + H(+)(out)</text>
        <dbReference type="Rhea" id="RHEA:47992"/>
        <dbReference type="ChEBI" id="CHEBI:15378"/>
        <dbReference type="ChEBI" id="CHEBI:57540"/>
        <dbReference type="ChEBI" id="CHEBI:57783"/>
        <dbReference type="ChEBI" id="CHEBI:57945"/>
        <dbReference type="ChEBI" id="CHEBI:58349"/>
        <dbReference type="EC" id="7.1.1.1"/>
    </reaction>
</comment>
<evidence type="ECO:0000256" key="13">
    <source>
        <dbReference type="SAM" id="Phobius"/>
    </source>
</evidence>
<evidence type="ECO:0000256" key="4">
    <source>
        <dbReference type="ARBA" id="ARBA00022519"/>
    </source>
</evidence>
<evidence type="ECO:0000256" key="3">
    <source>
        <dbReference type="ARBA" id="ARBA00022475"/>
    </source>
</evidence>
<feature type="domain" description="Alanine dehydrogenase/pyridine nucleotide transhydrogenase NAD(H)-binding" evidence="15">
    <location>
        <begin position="216"/>
        <end position="381"/>
    </location>
</feature>
<dbReference type="Pfam" id="PF01262">
    <property type="entry name" value="AlaDh_PNT_C"/>
    <property type="match status" value="1"/>
</dbReference>
<evidence type="ECO:0000256" key="12">
    <source>
        <dbReference type="ARBA" id="ARBA00048202"/>
    </source>
</evidence>
<dbReference type="PANTHER" id="PTHR10160">
    <property type="entry name" value="NAD(P) TRANSHYDROGENASE"/>
    <property type="match status" value="1"/>
</dbReference>
<dbReference type="Proteomes" id="UP001165160">
    <property type="component" value="Unassembled WGS sequence"/>
</dbReference>
<evidence type="ECO:0000256" key="11">
    <source>
        <dbReference type="ARBA" id="ARBA00023136"/>
    </source>
</evidence>
<keyword evidence="11 13" id="KW-0472">Membrane</keyword>
<dbReference type="Gene3D" id="3.40.50.1220">
    <property type="entry name" value="TPP-binding domain"/>
    <property type="match status" value="1"/>
</dbReference>
<keyword evidence="9 13" id="KW-1133">Transmembrane helix</keyword>
<proteinExistence type="predicted"/>
<keyword evidence="18" id="KW-1185">Reference proteome</keyword>
<protein>
    <recommendedName>
        <fullName evidence="2">proton-translocating NAD(P)(+) transhydrogenase</fullName>
        <ecNumber evidence="2">7.1.1.1</ecNumber>
    </recommendedName>
</protein>
<dbReference type="SMART" id="SM01002">
    <property type="entry name" value="AlaDh_PNT_C"/>
    <property type="match status" value="1"/>
</dbReference>
<feature type="transmembrane region" description="Helical" evidence="13">
    <location>
        <begin position="748"/>
        <end position="773"/>
    </location>
</feature>
<dbReference type="Gene3D" id="3.40.50.720">
    <property type="entry name" value="NAD(P)-binding Rossmann-like Domain"/>
    <property type="match status" value="2"/>
</dbReference>
<keyword evidence="7" id="KW-0521">NADP</keyword>
<feature type="transmembrane region" description="Helical" evidence="13">
    <location>
        <begin position="480"/>
        <end position="499"/>
    </location>
</feature>
<name>A0A9W7FLK7_9STRA</name>
<dbReference type="InterPro" id="IPR007886">
    <property type="entry name" value="AlaDH/PNT_N"/>
</dbReference>
<gene>
    <name evidence="17" type="ORF">TrVE_jg13207</name>
</gene>
<feature type="transmembrane region" description="Helical" evidence="13">
    <location>
        <begin position="794"/>
        <end position="816"/>
    </location>
</feature>
<feature type="domain" description="Alanine dehydrogenase/pyridine nucleotide transhydrogenase N-terminal" evidence="16">
    <location>
        <begin position="66"/>
        <end position="207"/>
    </location>
</feature>
<evidence type="ECO:0000256" key="8">
    <source>
        <dbReference type="ARBA" id="ARBA00022967"/>
    </source>
</evidence>
<dbReference type="SUPFAM" id="SSF52283">
    <property type="entry name" value="Formate/glycerate dehydrogenase catalytic domain-like"/>
    <property type="match status" value="1"/>
</dbReference>
<dbReference type="InterPro" id="IPR007698">
    <property type="entry name" value="AlaDH/PNT_NAD(H)-bd"/>
</dbReference>
<evidence type="ECO:0000256" key="10">
    <source>
        <dbReference type="ARBA" id="ARBA00023027"/>
    </source>
</evidence>
<dbReference type="SMART" id="SM01003">
    <property type="entry name" value="AlaDh_PNT_N"/>
    <property type="match status" value="1"/>
</dbReference>
<feature type="transmembrane region" description="Helical" evidence="13">
    <location>
        <begin position="567"/>
        <end position="588"/>
    </location>
</feature>
<keyword evidence="3" id="KW-1003">Cell membrane</keyword>
<keyword evidence="14" id="KW-0732">Signal</keyword>
<evidence type="ECO:0000259" key="16">
    <source>
        <dbReference type="SMART" id="SM01003"/>
    </source>
</evidence>
<reference evidence="18" key="1">
    <citation type="journal article" date="2023" name="Commun. Biol.">
        <title>Genome analysis of Parmales, the sister group of diatoms, reveals the evolutionary specialization of diatoms from phago-mixotrophs to photoautotrophs.</title>
        <authorList>
            <person name="Ban H."/>
            <person name="Sato S."/>
            <person name="Yoshikawa S."/>
            <person name="Yamada K."/>
            <person name="Nakamura Y."/>
            <person name="Ichinomiya M."/>
            <person name="Sato N."/>
            <person name="Blanc-Mathieu R."/>
            <person name="Endo H."/>
            <person name="Kuwata A."/>
            <person name="Ogata H."/>
        </authorList>
    </citation>
    <scope>NUCLEOTIDE SEQUENCE [LARGE SCALE GENOMIC DNA]</scope>
    <source>
        <strain evidence="18">NIES 3699</strain>
    </source>
</reference>
<dbReference type="Pfam" id="PF05222">
    <property type="entry name" value="AlaDh_PNT_N"/>
    <property type="match status" value="1"/>
</dbReference>
<dbReference type="PANTHER" id="PTHR10160:SF19">
    <property type="entry name" value="PROTON-TRANSLOCATING NAD(P)(+) TRANSHYDROGENASE"/>
    <property type="match status" value="1"/>
</dbReference>
<dbReference type="AlphaFoldDB" id="A0A9W7FLK7"/>
<feature type="transmembrane region" description="Helical" evidence="13">
    <location>
        <begin position="634"/>
        <end position="654"/>
    </location>
</feature>
<dbReference type="GO" id="GO:0006740">
    <property type="term" value="P:NADPH regeneration"/>
    <property type="evidence" value="ECO:0007669"/>
    <property type="project" value="TreeGrafter"/>
</dbReference>
<keyword evidence="4" id="KW-0997">Cell inner membrane</keyword>
<keyword evidence="8" id="KW-1278">Translocase</keyword>
<dbReference type="InterPro" id="IPR024605">
    <property type="entry name" value="NADP_transhyd_a_C"/>
</dbReference>
<evidence type="ECO:0000256" key="9">
    <source>
        <dbReference type="ARBA" id="ARBA00022989"/>
    </source>
</evidence>
<keyword evidence="10" id="KW-0520">NAD</keyword>
<dbReference type="GO" id="GO:0005886">
    <property type="term" value="C:plasma membrane"/>
    <property type="evidence" value="ECO:0007669"/>
    <property type="project" value="UniProtKB-SubCell"/>
</dbReference>
<comment type="caution">
    <text evidence="17">The sequence shown here is derived from an EMBL/GenBank/DDBJ whole genome shotgun (WGS) entry which is preliminary data.</text>
</comment>
<evidence type="ECO:0000256" key="1">
    <source>
        <dbReference type="ARBA" id="ARBA00004429"/>
    </source>
</evidence>
<feature type="transmembrane region" description="Helical" evidence="13">
    <location>
        <begin position="690"/>
        <end position="709"/>
    </location>
</feature>
<feature type="transmembrane region" description="Helical" evidence="13">
    <location>
        <begin position="661"/>
        <end position="678"/>
    </location>
</feature>
<dbReference type="InterPro" id="IPR036291">
    <property type="entry name" value="NAD(P)-bd_dom_sf"/>
</dbReference>
<evidence type="ECO:0000259" key="15">
    <source>
        <dbReference type="SMART" id="SM01002"/>
    </source>
</evidence>
<dbReference type="CDD" id="cd05304">
    <property type="entry name" value="Rubrum_tdh"/>
    <property type="match status" value="1"/>
</dbReference>
<accession>A0A9W7FLK7</accession>
<feature type="transmembrane region" description="Helical" evidence="13">
    <location>
        <begin position="506"/>
        <end position="525"/>
    </location>
</feature>
<feature type="transmembrane region" description="Helical" evidence="13">
    <location>
        <begin position="877"/>
        <end position="897"/>
    </location>
</feature>
<dbReference type="GO" id="GO:0005743">
    <property type="term" value="C:mitochondrial inner membrane"/>
    <property type="evidence" value="ECO:0007669"/>
    <property type="project" value="TreeGrafter"/>
</dbReference>
<dbReference type="Pfam" id="PF02233">
    <property type="entry name" value="PNTB"/>
    <property type="match status" value="1"/>
</dbReference>
<comment type="subcellular location">
    <subcellularLocation>
        <location evidence="1">Cell inner membrane</location>
        <topology evidence="1">Multi-pass membrane protein</topology>
    </subcellularLocation>
</comment>
<dbReference type="FunFam" id="3.40.50.720:FF:000028">
    <property type="entry name" value="NAD(P) transhydrogenase subunit alpha"/>
    <property type="match status" value="1"/>
</dbReference>
<dbReference type="EC" id="7.1.1.1" evidence="2"/>
<dbReference type="GO" id="GO:0050661">
    <property type="term" value="F:NADP binding"/>
    <property type="evidence" value="ECO:0007669"/>
    <property type="project" value="TreeGrafter"/>
</dbReference>
<dbReference type="NCBIfam" id="TIGR00561">
    <property type="entry name" value="pntA"/>
    <property type="match status" value="1"/>
</dbReference>
<dbReference type="NCBIfam" id="NF006942">
    <property type="entry name" value="PRK09424.1"/>
    <property type="match status" value="1"/>
</dbReference>
<evidence type="ECO:0000256" key="5">
    <source>
        <dbReference type="ARBA" id="ARBA00022692"/>
    </source>
</evidence>
<feature type="transmembrane region" description="Helical" evidence="13">
    <location>
        <begin position="721"/>
        <end position="742"/>
    </location>
</feature>
<organism evidence="17 18">
    <name type="scientific">Triparma verrucosa</name>
    <dbReference type="NCBI Taxonomy" id="1606542"/>
    <lineage>
        <taxon>Eukaryota</taxon>
        <taxon>Sar</taxon>
        <taxon>Stramenopiles</taxon>
        <taxon>Ochrophyta</taxon>
        <taxon>Bolidophyceae</taxon>
        <taxon>Parmales</taxon>
        <taxon>Triparmaceae</taxon>
        <taxon>Triparma</taxon>
    </lineage>
</organism>
<evidence type="ECO:0000256" key="7">
    <source>
        <dbReference type="ARBA" id="ARBA00022857"/>
    </source>
</evidence>
<dbReference type="SUPFAM" id="SSF51735">
    <property type="entry name" value="NAD(P)-binding Rossmann-fold domains"/>
    <property type="match status" value="1"/>
</dbReference>